<organism evidence="3 4">
    <name type="scientific">Dyella thiooxydans</name>
    <dbReference type="NCBI Taxonomy" id="445710"/>
    <lineage>
        <taxon>Bacteria</taxon>
        <taxon>Pseudomonadati</taxon>
        <taxon>Pseudomonadota</taxon>
        <taxon>Gammaproteobacteria</taxon>
        <taxon>Lysobacterales</taxon>
        <taxon>Rhodanobacteraceae</taxon>
        <taxon>Dyella</taxon>
    </lineage>
</organism>
<comment type="similarity">
    <text evidence="1">Belongs to the YciI family.</text>
</comment>
<dbReference type="Pfam" id="PF03795">
    <property type="entry name" value="YCII"/>
    <property type="match status" value="1"/>
</dbReference>
<feature type="domain" description="YCII-related" evidence="2">
    <location>
        <begin position="1"/>
        <end position="115"/>
    </location>
</feature>
<sequence length="124" mass="13821">MKFLVMIYSDDQLLGELPSGQFDQMMQGCFRHADELAAEGSLLGSQQLEHPVTARTVRVRDGKTAVFDGPFAETREYLAGFNLIEAADMDEAVRIAQSFPWSRTGAIEVRPIRDMDAVRQRVGA</sequence>
<dbReference type="InterPro" id="IPR011008">
    <property type="entry name" value="Dimeric_a/b-barrel"/>
</dbReference>
<dbReference type="InterPro" id="IPR005545">
    <property type="entry name" value="YCII"/>
</dbReference>
<name>A0A160N4H7_9GAMM</name>
<evidence type="ECO:0000313" key="4">
    <source>
        <dbReference type="Proteomes" id="UP000077255"/>
    </source>
</evidence>
<proteinExistence type="inferred from homology"/>
<keyword evidence="4" id="KW-1185">Reference proteome</keyword>
<dbReference type="Gene3D" id="3.30.70.1060">
    <property type="entry name" value="Dimeric alpha+beta barrel"/>
    <property type="match status" value="1"/>
</dbReference>
<gene>
    <name evidence="3" type="ORF">ATSB10_35070</name>
</gene>
<dbReference type="EMBL" id="CP014841">
    <property type="protein sequence ID" value="AND70961.1"/>
    <property type="molecule type" value="Genomic_DNA"/>
</dbReference>
<dbReference type="AlphaFoldDB" id="A0A160N4H7"/>
<dbReference type="RefSeq" id="WP_017460505.1">
    <property type="nucleotide sequence ID" value="NZ_CP014841.1"/>
</dbReference>
<reference evidence="3 4" key="1">
    <citation type="submission" date="2016-02" db="EMBL/GenBank/DDBJ databases">
        <title>Complete genome sequencing and analysis of ATSB10, Dyella thiooxydans isolated from rhizosphere soil of sunflower (Helianthus annuus L.).</title>
        <authorList>
            <person name="Lee Y."/>
            <person name="Hwangbo K."/>
            <person name="Chung H."/>
            <person name="Yoo J."/>
            <person name="Kim K.Y."/>
            <person name="Sa T.M."/>
            <person name="Um Y."/>
            <person name="Madhaiyan M."/>
        </authorList>
    </citation>
    <scope>NUCLEOTIDE SEQUENCE [LARGE SCALE GENOMIC DNA]</scope>
    <source>
        <strain evidence="3 4">ATSB10</strain>
    </source>
</reference>
<dbReference type="STRING" id="445710.ATSB10_35070"/>
<dbReference type="Proteomes" id="UP000077255">
    <property type="component" value="Chromosome"/>
</dbReference>
<protein>
    <submittedName>
        <fullName evidence="3">DGPFAETKE family protein</fullName>
    </submittedName>
</protein>
<dbReference type="PANTHER" id="PTHR35174">
    <property type="entry name" value="BLL7171 PROTEIN-RELATED"/>
    <property type="match status" value="1"/>
</dbReference>
<dbReference type="SUPFAM" id="SSF54909">
    <property type="entry name" value="Dimeric alpha+beta barrel"/>
    <property type="match status" value="1"/>
</dbReference>
<dbReference type="PATRIC" id="fig|445710.3.peg.3507"/>
<evidence type="ECO:0000313" key="3">
    <source>
        <dbReference type="EMBL" id="AND70961.1"/>
    </source>
</evidence>
<dbReference type="KEGG" id="dtx:ATSB10_35070"/>
<evidence type="ECO:0000259" key="2">
    <source>
        <dbReference type="Pfam" id="PF03795"/>
    </source>
</evidence>
<dbReference type="OrthoDB" id="9807535at2"/>
<accession>A0A160N4H7</accession>
<evidence type="ECO:0000256" key="1">
    <source>
        <dbReference type="ARBA" id="ARBA00007689"/>
    </source>
</evidence>
<dbReference type="PANTHER" id="PTHR35174:SF3">
    <property type="entry name" value="BLL7171 PROTEIN"/>
    <property type="match status" value="1"/>
</dbReference>